<name>A0A9W6G2M9_9BACT</name>
<protein>
    <submittedName>
        <fullName evidence="1">Uncharacterized protein</fullName>
    </submittedName>
</protein>
<dbReference type="EMBL" id="BSDS01000002">
    <property type="protein sequence ID" value="GLI39243.1"/>
    <property type="molecule type" value="Genomic_DNA"/>
</dbReference>
<evidence type="ECO:0000313" key="1">
    <source>
        <dbReference type="EMBL" id="GLI39243.1"/>
    </source>
</evidence>
<proteinExistence type="predicted"/>
<keyword evidence="2" id="KW-1185">Reference proteome</keyword>
<sequence>MLVRPPEIIVVNDQNSAVWNWKCLENTENRYVTIGAEICPIMGTQQGVCAIFNEKYTVVITNRLNLFRVLGKTEIMSHKECRDVPLYFLAQIGERNLQLFVYLVKFRP</sequence>
<gene>
    <name evidence="1" type="ORF">GHYDROH2_27440</name>
</gene>
<accession>A0A9W6G2M9</accession>
<comment type="caution">
    <text evidence="1">The sequence shown here is derived from an EMBL/GenBank/DDBJ whole genome shotgun (WGS) entry which is preliminary data.</text>
</comment>
<dbReference type="Proteomes" id="UP001144352">
    <property type="component" value="Unassembled WGS sequence"/>
</dbReference>
<reference evidence="1" key="1">
    <citation type="submission" date="2022-12" db="EMBL/GenBank/DDBJ databases">
        <title>Reference genome sequencing for broad-spectrum identification of bacterial and archaeal isolates by mass spectrometry.</title>
        <authorList>
            <person name="Sekiguchi Y."/>
            <person name="Tourlousse D.M."/>
        </authorList>
    </citation>
    <scope>NUCLEOTIDE SEQUENCE</scope>
    <source>
        <strain evidence="1">H2</strain>
    </source>
</reference>
<evidence type="ECO:0000313" key="2">
    <source>
        <dbReference type="Proteomes" id="UP001144352"/>
    </source>
</evidence>
<organism evidence="1 2">
    <name type="scientific">Geobacter hydrogenophilus</name>
    <dbReference type="NCBI Taxonomy" id="40983"/>
    <lineage>
        <taxon>Bacteria</taxon>
        <taxon>Pseudomonadati</taxon>
        <taxon>Thermodesulfobacteriota</taxon>
        <taxon>Desulfuromonadia</taxon>
        <taxon>Geobacterales</taxon>
        <taxon>Geobacteraceae</taxon>
        <taxon>Geobacter</taxon>
    </lineage>
</organism>
<dbReference type="AlphaFoldDB" id="A0A9W6G2M9"/>